<dbReference type="Proteomes" id="UP000077173">
    <property type="component" value="Unassembled WGS sequence"/>
</dbReference>
<name>A0A176ZFM9_9BRAD</name>
<dbReference type="AlphaFoldDB" id="A0A176ZFM9"/>
<sequence length="155" mass="17302">MAAVALIRGRLIGIGYPELFKPVPRLERRDDPAGLFSAAGPGFLRSRRVAVFRQNFWISASWRPVGLLLGGGTLGLADRLGPVELCETLFKFELLCTNFFRENVRELLMQAPEFIKIHGVQIQFMHSRHYSGCDYGRGCLNARRASGESGINTAY</sequence>
<evidence type="ECO:0000313" key="2">
    <source>
        <dbReference type="Proteomes" id="UP000077173"/>
    </source>
</evidence>
<dbReference type="EMBL" id="LSEF01000025">
    <property type="protein sequence ID" value="OAF19359.1"/>
    <property type="molecule type" value="Genomic_DNA"/>
</dbReference>
<comment type="caution">
    <text evidence="1">The sequence shown here is derived from an EMBL/GenBank/DDBJ whole genome shotgun (WGS) entry which is preliminary data.</text>
</comment>
<gene>
    <name evidence="1" type="ORF">AXW67_36870</name>
</gene>
<evidence type="ECO:0000313" key="1">
    <source>
        <dbReference type="EMBL" id="OAF19359.1"/>
    </source>
</evidence>
<accession>A0A176ZFM9</accession>
<protein>
    <submittedName>
        <fullName evidence="1">Uncharacterized protein</fullName>
    </submittedName>
</protein>
<reference evidence="1 2" key="1">
    <citation type="submission" date="2016-02" db="EMBL/GenBank/DDBJ databases">
        <title>Draft genome sequence of the strain BR 10247T Bradyrhizobium neotropicale isolated from nodules of Centrolobium paraense.</title>
        <authorList>
            <person name="Simoes-Araujo J.L."/>
            <person name="Barauna A.C."/>
            <person name="Silva K."/>
            <person name="Zilli J.E."/>
        </authorList>
    </citation>
    <scope>NUCLEOTIDE SEQUENCE [LARGE SCALE GENOMIC DNA]</scope>
    <source>
        <strain evidence="1 2">BR 10247</strain>
    </source>
</reference>
<keyword evidence="2" id="KW-1185">Reference proteome</keyword>
<organism evidence="1 2">
    <name type="scientific">Bradyrhizobium neotropicale</name>
    <dbReference type="NCBI Taxonomy" id="1497615"/>
    <lineage>
        <taxon>Bacteria</taxon>
        <taxon>Pseudomonadati</taxon>
        <taxon>Pseudomonadota</taxon>
        <taxon>Alphaproteobacteria</taxon>
        <taxon>Hyphomicrobiales</taxon>
        <taxon>Nitrobacteraceae</taxon>
        <taxon>Bradyrhizobium</taxon>
    </lineage>
</organism>
<proteinExistence type="predicted"/>